<dbReference type="HOGENOM" id="CLU_104645_0_0_11"/>
<gene>
    <name evidence="2" type="ORF">B446_28940</name>
</gene>
<protein>
    <submittedName>
        <fullName evidence="2">Uncharacterized protein</fullName>
    </submittedName>
</protein>
<evidence type="ECO:0000313" key="2">
    <source>
        <dbReference type="EMBL" id="AGS72594.1"/>
    </source>
</evidence>
<feature type="region of interest" description="Disordered" evidence="1">
    <location>
        <begin position="124"/>
        <end position="164"/>
    </location>
</feature>
<sequence>MTVLGPADPLPRGDGWLTTAGLAPGGCGLDAFLARDEAQALRDYGRPARPDVVASFGLHRYAWPASLLITVPWFPHRRVPRLSVTHVSYDRGAGRMAVRPASFACLPGDPAAAPPGAVVVDDEGGAAGRGARGRRRAPGAGARRLRGPPARAAAPVRPEDTRATCPRTCDIDRVAKSTAHAAI</sequence>
<organism evidence="2 3">
    <name type="scientific">Streptomyces collinus (strain DSM 40733 / Tue 365)</name>
    <dbReference type="NCBI Taxonomy" id="1214242"/>
    <lineage>
        <taxon>Bacteria</taxon>
        <taxon>Bacillati</taxon>
        <taxon>Actinomycetota</taxon>
        <taxon>Actinomycetes</taxon>
        <taxon>Kitasatosporales</taxon>
        <taxon>Streptomycetaceae</taxon>
        <taxon>Streptomyces</taxon>
    </lineage>
</organism>
<feature type="compositionally biased region" description="Low complexity" evidence="1">
    <location>
        <begin position="138"/>
        <end position="156"/>
    </location>
</feature>
<reference evidence="3" key="1">
    <citation type="submission" date="2012-10" db="EMBL/GenBank/DDBJ databases">
        <title>The complete genome sequence of Streptomyces collinus Tu 365.</title>
        <authorList>
            <person name="Ruckert C."/>
            <person name="Szczepanowski R."/>
            <person name="Goesmann A."/>
            <person name="Pross E.K."/>
            <person name="Musiol E.M."/>
            <person name="Blin K."/>
            <person name="Wohlleben W."/>
            <person name="Puhler A."/>
            <person name="Weber T."/>
            <person name="Kalinowski J."/>
        </authorList>
    </citation>
    <scope>NUCLEOTIDE SEQUENCE [LARGE SCALE GENOMIC DNA]</scope>
    <source>
        <strain evidence="3">DSM 40733 / Tue 365</strain>
    </source>
</reference>
<reference evidence="2 3" key="2">
    <citation type="journal article" date="2013" name="J. Biotechnol.">
        <title>Complete genome sequence of the kirromycin producer Streptomyces collinus Tu 365 consisting of a linear chromosome and two linear plasmids.</title>
        <authorList>
            <person name="Ruckert C."/>
            <person name="Szczepanowski R."/>
            <person name="Albersmeier A."/>
            <person name="Goesmann A."/>
            <person name="Iftime D."/>
            <person name="Musiol E.M."/>
            <person name="Blin K."/>
            <person name="Wohlleben W."/>
            <person name="Puhler A."/>
            <person name="Kalinowski J."/>
            <person name="Weber T."/>
        </authorList>
    </citation>
    <scope>NUCLEOTIDE SEQUENCE [LARGE SCALE GENOMIC DNA]</scope>
    <source>
        <strain evidence="3">DSM 40733 / Tue 365</strain>
    </source>
</reference>
<dbReference type="Proteomes" id="UP000015423">
    <property type="component" value="Chromosome"/>
</dbReference>
<dbReference type="STRING" id="1214242.B446_28940"/>
<dbReference type="eggNOG" id="COG4114">
    <property type="taxonomic scope" value="Bacteria"/>
</dbReference>
<proteinExistence type="predicted"/>
<evidence type="ECO:0000256" key="1">
    <source>
        <dbReference type="SAM" id="MobiDB-lite"/>
    </source>
</evidence>
<dbReference type="AlphaFoldDB" id="S5VBN7"/>
<accession>S5VBN7</accession>
<evidence type="ECO:0000313" key="3">
    <source>
        <dbReference type="Proteomes" id="UP000015423"/>
    </source>
</evidence>
<dbReference type="EMBL" id="CP006259">
    <property type="protein sequence ID" value="AGS72594.1"/>
    <property type="molecule type" value="Genomic_DNA"/>
</dbReference>
<dbReference type="KEGG" id="sci:B446_28940"/>
<dbReference type="PATRIC" id="fig|1214242.5.peg.5928"/>
<keyword evidence="3" id="KW-1185">Reference proteome</keyword>
<name>S5VBN7_STRC3</name>